<gene>
    <name evidence="2" type="ORF">RCL2_001611400</name>
</gene>
<dbReference type="InterPro" id="IPR004875">
    <property type="entry name" value="DDE_SF_endonuclease_dom"/>
</dbReference>
<dbReference type="EMBL" id="BLAL01000183">
    <property type="protein sequence ID" value="GES89212.1"/>
    <property type="molecule type" value="Genomic_DNA"/>
</dbReference>
<name>A0A8H3QRW6_9GLOM</name>
<proteinExistence type="predicted"/>
<protein>
    <submittedName>
        <fullName evidence="2">CENP-B homolog protein 2-like</fullName>
    </submittedName>
</protein>
<dbReference type="AlphaFoldDB" id="A0A8H3QRW6"/>
<comment type="caution">
    <text evidence="2">The sequence shown here is derived from an EMBL/GenBank/DDBJ whole genome shotgun (WGS) entry which is preliminary data.</text>
</comment>
<organism evidence="2 3">
    <name type="scientific">Rhizophagus clarus</name>
    <dbReference type="NCBI Taxonomy" id="94130"/>
    <lineage>
        <taxon>Eukaryota</taxon>
        <taxon>Fungi</taxon>
        <taxon>Fungi incertae sedis</taxon>
        <taxon>Mucoromycota</taxon>
        <taxon>Glomeromycotina</taxon>
        <taxon>Glomeromycetes</taxon>
        <taxon>Glomerales</taxon>
        <taxon>Glomeraceae</taxon>
        <taxon>Rhizophagus</taxon>
    </lineage>
</organism>
<dbReference type="GO" id="GO:0003676">
    <property type="term" value="F:nucleic acid binding"/>
    <property type="evidence" value="ECO:0007669"/>
    <property type="project" value="InterPro"/>
</dbReference>
<dbReference type="OrthoDB" id="2442843at2759"/>
<reference evidence="2" key="1">
    <citation type="submission" date="2019-10" db="EMBL/GenBank/DDBJ databases">
        <title>Conservation and host-specific expression of non-tandemly repeated heterogenous ribosome RNA gene in arbuscular mycorrhizal fungi.</title>
        <authorList>
            <person name="Maeda T."/>
            <person name="Kobayashi Y."/>
            <person name="Nakagawa T."/>
            <person name="Ezawa T."/>
            <person name="Yamaguchi K."/>
            <person name="Bino T."/>
            <person name="Nishimoto Y."/>
            <person name="Shigenobu S."/>
            <person name="Kawaguchi M."/>
        </authorList>
    </citation>
    <scope>NUCLEOTIDE SEQUENCE</scope>
    <source>
        <strain evidence="2">HR1</strain>
    </source>
</reference>
<evidence type="ECO:0000313" key="2">
    <source>
        <dbReference type="EMBL" id="GES89212.1"/>
    </source>
</evidence>
<dbReference type="Pfam" id="PF03184">
    <property type="entry name" value="DDE_1"/>
    <property type="match status" value="1"/>
</dbReference>
<evidence type="ECO:0000313" key="3">
    <source>
        <dbReference type="Proteomes" id="UP000615446"/>
    </source>
</evidence>
<evidence type="ECO:0000259" key="1">
    <source>
        <dbReference type="Pfam" id="PF03184"/>
    </source>
</evidence>
<sequence>MRRKRRKIIFLIDNAPVHFILDETQEKLDSIDIKFLPPNTTIKLQPCDAGIIYSFKCYYKRLFIQNRIDAYDDMQDGIKKTGILPPSINETGEIPDDDLVFSNDSFNMDIDKLEALIFQLLKSDLSVYKYLHIENKMPEGGLTDFEIVDTIQNANKEEEDISDEIEFTPILEKVSLTDTEKTIDKTMKFLYEQGSEFGDVNEELKVLRKLHKKVKVLVVKNFRQVDLHYFQYR</sequence>
<accession>A0A8H3QRW6</accession>
<dbReference type="Proteomes" id="UP000615446">
    <property type="component" value="Unassembled WGS sequence"/>
</dbReference>
<feature type="domain" description="DDE-1" evidence="1">
    <location>
        <begin position="3"/>
        <end position="83"/>
    </location>
</feature>